<keyword evidence="1" id="KW-0472">Membrane</keyword>
<evidence type="ECO:0000313" key="2">
    <source>
        <dbReference type="EMBL" id="OQR85425.1"/>
    </source>
</evidence>
<dbReference type="EMBL" id="JNBR01001685">
    <property type="protein sequence ID" value="OQR85425.1"/>
    <property type="molecule type" value="Genomic_DNA"/>
</dbReference>
<evidence type="ECO:0000313" key="3">
    <source>
        <dbReference type="Proteomes" id="UP000243579"/>
    </source>
</evidence>
<dbReference type="Proteomes" id="UP000243579">
    <property type="component" value="Unassembled WGS sequence"/>
</dbReference>
<sequence>MPTSVSPEPPGPHGLRLRRATTLVVAHDRSASGAVAWCIAGAVYLVGSIAADVYYLSLLEPSVINDLFWAGFNTTGMQSFVADAFNQQLSTTDDLSVLALDAPALLFPNDYGSADNRILVNPAYPRAVLSLHLTTVPDAIKGLRAVTMDYAAWLPTQNCWVDFDRRWELAHTLKRQARCAVVDVDNGAVYLEALLRNVDWEDWSNAVGEVFETSISSIVAQSDDGERWVAATAEGAGSIDDEVALWRSKNVTRFALQWHNLWQSGITETVYIENALGMQQSITIKNIPRAARDYTWTSLECYWGLFNDLWASSVLDVPLVRINGSEVDFEVVRGYNATVATVQLVHAHVGPFLSIDMRYVPLPASLIAYVGSYRTLFGSLRRSSARFAQLLQPWEGKPRAEYALPPSWVDDELAYYGGSPICLAGTPQAFAQPSFGFFDACGSQVPNAVGYDVTSLLFAVAGVPALTDPAEICTTSLTAASCAADMASALAIRLELPSDALKILGDLSAAAQIDVMAISVEVMQFAFHNTTGPVLLRHPLLAASSAWNVFGWLQLFDWVGGIREVISFEGDVGTLTLASVALPPEPFDAIALEVPHSTCMYLWYLSLYASFVLSLLAAFVLVRSFFVEFRIAGRNLFFFNRVAAFVWVGRPVFLIRGLTGVILLSTAPLTLEAVGGWTHVVSRERSWLENALIASEATWLSYVSVDVLLVAFSDRANLYAPSSSMLTWAALTAYSTLWPVTPTASIVRSCSSVNLDVQLLCEGGGVAIGSYTRTQQIATITLGCLIGSLILVTFGATSLGAVEAPRSPEDATPLDVPAAAEAFLNLRIFEIGETSNWCMDYATCALCGLIPFEIQRTQYVFDVKLWVVWTKHQTKSTLQLRSPSITLPTRRSSIAVLPPPIFHPLPPEEEPRWHVRCCRALPWHFIMVFVGCSYVVATVSSSVVFYGVAGENMANDFFWPGFNTTGMNAFIGNWYNDQLFFVETSATLYLDDIAFGDTLPYNATTTLIATQPLYTNVVYFETMSALQAAVMSLRTTPATTLPWVFTQFCYVDLARRWAMANSEARQERCDERYKTNAAVYLEIFMRNTDWHAFEASWGRAFALAVGAAVEPTWLAQTTTDEAQSVHDEAAYWASHGILTFTLQWQNYKSIGIHDAFAVRTAFGLEYTMTLKSSKGAWRLAEQTSLKMYWAFANDLQAVASNGSDIAGRSLVRSDASFAFANTTMTALLVAHGTLSAPFGPGFAALEELLGPFGSIDMFHVATPRALLKLQQHFNRLTSTVLATIPAAATAFSELTVPSLSPTPSTWCDPNTYALGGNVMCEPSSNVMTRDIQSSGLIAYFGTGVVCGSSFGEYFTIAPNAVAFAPLVATLSGLAVPNISASCEYEMLSPPTCVAMVQSGEAFAAVAYSVEQREELTPLVAAAVAAVQDTHVQVMQYAWNGSATVVLTLDLLSPTDPLYVLFAWCALWDWASGFREVVSFQGDAGVMNLLSTATTTVDLAPNPLEIPENLALVLRTGVIYITSVLVGVSLLVLFNLLGSHGQISGSHLLGLNRVAGIVWVGRPLLFVRSMTAMCVLSTARLDLVRSGTVTYFKTAVSSPLLTILSAGEIGWLVYVLNDVLMVYTQQYARRYTTKATYLLWAISAIWTFVAPVRHSVVVARSCAASDLNLLVVCDSGVLTIGDSTRFVTLTVLCFACILVFYGIERVRSPNLANDAPPSHYLSCEAKYLYKLESWQFNGVYYLDKASAAMNGMLIVSYSGTFYVLDIKTWRRFRLHVPRDHYYDMDAPTRRRLKSAYPLVE</sequence>
<evidence type="ECO:0000256" key="1">
    <source>
        <dbReference type="SAM" id="Phobius"/>
    </source>
</evidence>
<evidence type="ECO:0008006" key="4">
    <source>
        <dbReference type="Google" id="ProtNLM"/>
    </source>
</evidence>
<keyword evidence="1" id="KW-0812">Transmembrane</keyword>
<dbReference type="OrthoDB" id="75649at2759"/>
<keyword evidence="1" id="KW-1133">Transmembrane helix</keyword>
<feature type="transmembrane region" description="Helical" evidence="1">
    <location>
        <begin position="1516"/>
        <end position="1537"/>
    </location>
</feature>
<feature type="transmembrane region" description="Helical" evidence="1">
    <location>
        <begin position="1558"/>
        <end position="1578"/>
    </location>
</feature>
<feature type="transmembrane region" description="Helical" evidence="1">
    <location>
        <begin position="1685"/>
        <end position="1702"/>
    </location>
</feature>
<reference evidence="2 3" key="1">
    <citation type="journal article" date="2014" name="Genome Biol. Evol.">
        <title>The secreted proteins of Achlya hypogyna and Thraustotheca clavata identify the ancestral oomycete secretome and reveal gene acquisitions by horizontal gene transfer.</title>
        <authorList>
            <person name="Misner I."/>
            <person name="Blouin N."/>
            <person name="Leonard G."/>
            <person name="Richards T.A."/>
            <person name="Lane C.E."/>
        </authorList>
    </citation>
    <scope>NUCLEOTIDE SEQUENCE [LARGE SCALE GENOMIC DNA]</scope>
    <source>
        <strain evidence="2 3">ATCC 48635</strain>
    </source>
</reference>
<feature type="transmembrane region" description="Helical" evidence="1">
    <location>
        <begin position="601"/>
        <end position="622"/>
    </location>
</feature>
<name>A0A1V9YI72_ACHHY</name>
<feature type="transmembrane region" description="Helical" evidence="1">
    <location>
        <begin position="1598"/>
        <end position="1622"/>
    </location>
</feature>
<feature type="transmembrane region" description="Helical" evidence="1">
    <location>
        <begin position="1634"/>
        <end position="1651"/>
    </location>
</feature>
<gene>
    <name evidence="2" type="ORF">ACHHYP_11837</name>
</gene>
<comment type="caution">
    <text evidence="2">The sequence shown here is derived from an EMBL/GenBank/DDBJ whole genome shotgun (WGS) entry which is preliminary data.</text>
</comment>
<feature type="transmembrane region" description="Helical" evidence="1">
    <location>
        <begin position="925"/>
        <end position="948"/>
    </location>
</feature>
<protein>
    <recommendedName>
        <fullName evidence="4">Transmembrane protein</fullName>
    </recommendedName>
</protein>
<keyword evidence="3" id="KW-1185">Reference proteome</keyword>
<feature type="transmembrane region" description="Helical" evidence="1">
    <location>
        <begin position="642"/>
        <end position="671"/>
    </location>
</feature>
<accession>A0A1V9YI72</accession>
<proteinExistence type="predicted"/>
<organism evidence="2 3">
    <name type="scientific">Achlya hypogyna</name>
    <name type="common">Oomycete</name>
    <name type="synonym">Protoachlya hypogyna</name>
    <dbReference type="NCBI Taxonomy" id="1202772"/>
    <lineage>
        <taxon>Eukaryota</taxon>
        <taxon>Sar</taxon>
        <taxon>Stramenopiles</taxon>
        <taxon>Oomycota</taxon>
        <taxon>Saprolegniomycetes</taxon>
        <taxon>Saprolegniales</taxon>
        <taxon>Achlyaceae</taxon>
        <taxon>Achlya</taxon>
    </lineage>
</organism>